<protein>
    <submittedName>
        <fullName evidence="3">RNA-directed DNA polymerase</fullName>
    </submittedName>
</protein>
<dbReference type="AlphaFoldDB" id="A0A6H9USY4"/>
<dbReference type="Pfam" id="PF01348">
    <property type="entry name" value="Intron_maturas2"/>
    <property type="match status" value="1"/>
</dbReference>
<comment type="caution">
    <text evidence="3">The sequence shown here is derived from an EMBL/GenBank/DDBJ whole genome shotgun (WGS) entry which is preliminary data.</text>
</comment>
<dbReference type="InterPro" id="IPR024937">
    <property type="entry name" value="Domain_X"/>
</dbReference>
<keyword evidence="4" id="KW-1185">Reference proteome</keyword>
<dbReference type="GO" id="GO:0003964">
    <property type="term" value="F:RNA-directed DNA polymerase activity"/>
    <property type="evidence" value="ECO:0007669"/>
    <property type="project" value="UniProtKB-KW"/>
</dbReference>
<dbReference type="SUPFAM" id="SSF56672">
    <property type="entry name" value="DNA/RNA polymerases"/>
    <property type="match status" value="1"/>
</dbReference>
<evidence type="ECO:0000259" key="2">
    <source>
        <dbReference type="Pfam" id="PF21368"/>
    </source>
</evidence>
<feature type="domain" description="AI2M/AI1M-like HNH endonuclease" evidence="2">
    <location>
        <begin position="296"/>
        <end position="346"/>
    </location>
</feature>
<organism evidence="3 4">
    <name type="scientific">Streptomyces luteolifulvus</name>
    <dbReference type="NCBI Taxonomy" id="2615112"/>
    <lineage>
        <taxon>Bacteria</taxon>
        <taxon>Bacillati</taxon>
        <taxon>Actinomycetota</taxon>
        <taxon>Actinomycetes</taxon>
        <taxon>Kitasatosporales</taxon>
        <taxon>Streptomycetaceae</taxon>
        <taxon>Streptomyces</taxon>
    </lineage>
</organism>
<name>A0A6H9USY4_9ACTN</name>
<reference evidence="3 4" key="1">
    <citation type="submission" date="2019-09" db="EMBL/GenBank/DDBJ databases">
        <title>Screening of Novel Bioactive Compounds from Soil-Associated.</title>
        <authorList>
            <person name="Zhao S."/>
        </authorList>
    </citation>
    <scope>NUCLEOTIDE SEQUENCE [LARGE SCALE GENOMIC DNA]</scope>
    <source>
        <strain evidence="3 4">HIT-DPA4</strain>
    </source>
</reference>
<dbReference type="InterPro" id="IPR049030">
    <property type="entry name" value="AI2M-like_HNH"/>
</dbReference>
<evidence type="ECO:0000259" key="1">
    <source>
        <dbReference type="Pfam" id="PF01348"/>
    </source>
</evidence>
<dbReference type="Proteomes" id="UP000442707">
    <property type="component" value="Unassembled WGS sequence"/>
</dbReference>
<dbReference type="GO" id="GO:0006397">
    <property type="term" value="P:mRNA processing"/>
    <property type="evidence" value="ECO:0007669"/>
    <property type="project" value="InterPro"/>
</dbReference>
<dbReference type="EMBL" id="VZRB01000024">
    <property type="protein sequence ID" value="KAB1142562.1"/>
    <property type="molecule type" value="Genomic_DNA"/>
</dbReference>
<dbReference type="PANTHER" id="PTHR33642:SF4">
    <property type="entry name" value="COX1_OXI3 INTRON 1 PROTEIN-RELATED"/>
    <property type="match status" value="1"/>
</dbReference>
<dbReference type="InterPro" id="IPR043502">
    <property type="entry name" value="DNA/RNA_pol_sf"/>
</dbReference>
<dbReference type="PANTHER" id="PTHR33642">
    <property type="entry name" value="COX1/OXI3 INTRON 1 PROTEIN-RELATED"/>
    <property type="match status" value="1"/>
</dbReference>
<accession>A0A6H9USY4</accession>
<keyword evidence="3" id="KW-0548">Nucleotidyltransferase</keyword>
<feature type="domain" description="Domain X" evidence="1">
    <location>
        <begin position="152"/>
        <end position="229"/>
    </location>
</feature>
<evidence type="ECO:0000313" key="3">
    <source>
        <dbReference type="EMBL" id="KAB1142562.1"/>
    </source>
</evidence>
<dbReference type="GO" id="GO:0006315">
    <property type="term" value="P:homing of group II introns"/>
    <property type="evidence" value="ECO:0007669"/>
    <property type="project" value="TreeGrafter"/>
</dbReference>
<sequence>MAVKEHARRKDARNRRSVINRIAKAKRLGDRETVKALRAQARSLPSQDPNDPGYRRLNYCRYADDWLLGFAGPKHEAEEIKARIRDFLRSELRLELSESKTLITHAASQAARFLGYEIRVQHANDKIDHRGHRSINGAVGLFVPRTAIQERCARYMRNGKPQRRGHLLHDTDFSIVAQFGAEFRGVVQYYLLAQDVYRLSHLQWVMLVSMLKTLAAKHQTSVTKMARKYKATIDTPGGRLRCFEVTVPRDGGRKPLKARFGGIPLKRQRAAKLTDRDFGQALPRNELIHKLLTESCALCSSRTDLHVHHIRKLADVNKPGRREKPEWMHLMARRRRKALVVCRLCHEHIHAGKATAKLGTDHWRAEMR</sequence>
<dbReference type="Pfam" id="PF21368">
    <property type="entry name" value="AI2M-like_HNH"/>
    <property type="match status" value="1"/>
</dbReference>
<gene>
    <name evidence="3" type="ORF">F7R91_29170</name>
</gene>
<keyword evidence="3" id="KW-0695">RNA-directed DNA polymerase</keyword>
<evidence type="ECO:0000313" key="4">
    <source>
        <dbReference type="Proteomes" id="UP000442707"/>
    </source>
</evidence>
<proteinExistence type="predicted"/>
<keyword evidence="3" id="KW-0808">Transferase</keyword>